<evidence type="ECO:0000256" key="1">
    <source>
        <dbReference type="SAM" id="MobiDB-lite"/>
    </source>
</evidence>
<evidence type="ECO:0000313" key="3">
    <source>
        <dbReference type="Proteomes" id="UP000026961"/>
    </source>
</evidence>
<dbReference type="HOGENOM" id="CLU_2201054_0_0_1"/>
<dbReference type="AlphaFoldDB" id="A0A0D9YII7"/>
<reference evidence="2" key="1">
    <citation type="submission" date="2013-08" db="EMBL/GenBank/DDBJ databases">
        <title>Oryza genome evolution.</title>
        <authorList>
            <person name="Wing R.A."/>
            <person name="Panaud O."/>
            <person name="Oliveira A.C."/>
        </authorList>
    </citation>
    <scope>NUCLEOTIDE SEQUENCE</scope>
</reference>
<dbReference type="EnsemblPlants" id="OGLUM01G44360.1">
    <property type="protein sequence ID" value="OGLUM01G44360.1"/>
    <property type="gene ID" value="OGLUM01G44360"/>
</dbReference>
<feature type="compositionally biased region" description="Basic and acidic residues" evidence="1">
    <location>
        <begin position="18"/>
        <end position="29"/>
    </location>
</feature>
<dbReference type="Proteomes" id="UP000026961">
    <property type="component" value="Chromosome 1"/>
</dbReference>
<accession>A0A0D9YII7</accession>
<sequence length="108" mass="11331">MGRRPRACPDLGGDNLDLEGRGSEERREGGQVGNDESSQNPIPFQPSSPRRRAAPSSPAAGEGAADEAGWSRSRGLHSIVSQSLPERAPRSRSRRCGGPALAMVGGNI</sequence>
<evidence type="ECO:0000313" key="2">
    <source>
        <dbReference type="EnsemblPlants" id="OGLUM01G44360.1"/>
    </source>
</evidence>
<proteinExistence type="predicted"/>
<keyword evidence="3" id="KW-1185">Reference proteome</keyword>
<name>A0A0D9YII7_9ORYZ</name>
<feature type="region of interest" description="Disordered" evidence="1">
    <location>
        <begin position="1"/>
        <end position="108"/>
    </location>
</feature>
<dbReference type="Gramene" id="OGLUM01G44360.1">
    <property type="protein sequence ID" value="OGLUM01G44360.1"/>
    <property type="gene ID" value="OGLUM01G44360"/>
</dbReference>
<reference evidence="2" key="2">
    <citation type="submission" date="2015-04" db="UniProtKB">
        <authorList>
            <consortium name="EnsemblPlants"/>
        </authorList>
    </citation>
    <scope>IDENTIFICATION</scope>
</reference>
<reference evidence="2" key="3">
    <citation type="submission" date="2018-05" db="EMBL/GenBank/DDBJ databases">
        <title>OgluRS3 (Oryza glumaepatula Reference Sequence Version 3).</title>
        <authorList>
            <person name="Zhang J."/>
            <person name="Kudrna D."/>
            <person name="Lee S."/>
            <person name="Talag J."/>
            <person name="Welchert J."/>
            <person name="Wing R.A."/>
        </authorList>
    </citation>
    <scope>NUCLEOTIDE SEQUENCE [LARGE SCALE GENOMIC DNA]</scope>
</reference>
<organism evidence="2">
    <name type="scientific">Oryza glumipatula</name>
    <dbReference type="NCBI Taxonomy" id="40148"/>
    <lineage>
        <taxon>Eukaryota</taxon>
        <taxon>Viridiplantae</taxon>
        <taxon>Streptophyta</taxon>
        <taxon>Embryophyta</taxon>
        <taxon>Tracheophyta</taxon>
        <taxon>Spermatophyta</taxon>
        <taxon>Magnoliopsida</taxon>
        <taxon>Liliopsida</taxon>
        <taxon>Poales</taxon>
        <taxon>Poaceae</taxon>
        <taxon>BOP clade</taxon>
        <taxon>Oryzoideae</taxon>
        <taxon>Oryzeae</taxon>
        <taxon>Oryzinae</taxon>
        <taxon>Oryza</taxon>
    </lineage>
</organism>
<protein>
    <submittedName>
        <fullName evidence="2">Uncharacterized protein</fullName>
    </submittedName>
</protein>